<dbReference type="InterPro" id="IPR001242">
    <property type="entry name" value="Condensation_dom"/>
</dbReference>
<protein>
    <submittedName>
        <fullName evidence="3">Non-ribosomal peptide synthetase</fullName>
    </submittedName>
</protein>
<evidence type="ECO:0000313" key="4">
    <source>
        <dbReference type="Proteomes" id="UP000004217"/>
    </source>
</evidence>
<dbReference type="AlphaFoldDB" id="G2GPU3"/>
<dbReference type="PANTHER" id="PTHR45527:SF1">
    <property type="entry name" value="FATTY ACID SYNTHASE"/>
    <property type="match status" value="1"/>
</dbReference>
<dbReference type="GO" id="GO:0043041">
    <property type="term" value="P:amino acid activation for nonribosomal peptide biosynthetic process"/>
    <property type="evidence" value="ECO:0007669"/>
    <property type="project" value="TreeGrafter"/>
</dbReference>
<proteinExistence type="predicted"/>
<comment type="caution">
    <text evidence="3">The sequence shown here is derived from an EMBL/GenBank/DDBJ whole genome shotgun (WGS) entry which is preliminary data.</text>
</comment>
<dbReference type="PANTHER" id="PTHR45527">
    <property type="entry name" value="NONRIBOSOMAL PEPTIDE SYNTHETASE"/>
    <property type="match status" value="1"/>
</dbReference>
<dbReference type="GO" id="GO:0008610">
    <property type="term" value="P:lipid biosynthetic process"/>
    <property type="evidence" value="ECO:0007669"/>
    <property type="project" value="UniProtKB-ARBA"/>
</dbReference>
<evidence type="ECO:0000313" key="3">
    <source>
        <dbReference type="EMBL" id="EGX54472.1"/>
    </source>
</evidence>
<feature type="non-terminal residue" evidence="3">
    <location>
        <position position="1"/>
    </location>
</feature>
<dbReference type="SUPFAM" id="SSF52777">
    <property type="entry name" value="CoA-dependent acyltransferases"/>
    <property type="match status" value="2"/>
</dbReference>
<sequence>PPAPAGPPPAAPPAAPPCADAPLSPGQERIWFLERLLPGRTAYNEVKAIRLAGPLDTRALRTAVQGLVDRHEGLRTVFRDSGGTPRQVVRAAAEADFAVVGDSGAPGTLLQDVLAAESARRFDLADGPLFVTRLVRLAEAEHVLVLSLHHIVVDAASATVLARDLSALYRAAATGTAPDLPDLTWTYADHAREQTAAARGPEAEQDLAHWRRALGGPLPVLALPADRPRPSPMTSHGRAAFHTLDPELSRRLRELSRARRSTLFMTLLAGYAAMLHRVTGQSDLVIGTPISDRPPRAEQVLGFFVNTLALRLDLSGDPGFTTLLDRVRTVALDGYDHARVPFETVVRDLAPPRAVDRTPVFQAFAEFQRAEPFRFDLPGIEATPLDAGADKSLTDLTVYFTDQPQGVRCHLEYNTDLFDAETVDGFFTTFRDLLAAAVDAPGGTALPPRPGRPGHRRRRRRRTPRLAARPRPPAR</sequence>
<dbReference type="Gene3D" id="3.30.559.10">
    <property type="entry name" value="Chloramphenicol acetyltransferase-like domain"/>
    <property type="match status" value="1"/>
</dbReference>
<evidence type="ECO:0000256" key="1">
    <source>
        <dbReference type="SAM" id="MobiDB-lite"/>
    </source>
</evidence>
<name>G2GPU3_9ACTN</name>
<dbReference type="Proteomes" id="UP000004217">
    <property type="component" value="Unassembled WGS sequence"/>
</dbReference>
<dbReference type="GO" id="GO:0031177">
    <property type="term" value="F:phosphopantetheine binding"/>
    <property type="evidence" value="ECO:0007669"/>
    <property type="project" value="TreeGrafter"/>
</dbReference>
<feature type="compositionally biased region" description="Pro residues" evidence="1">
    <location>
        <begin position="1"/>
        <end position="16"/>
    </location>
</feature>
<feature type="domain" description="Condensation" evidence="2">
    <location>
        <begin position="21"/>
        <end position="441"/>
    </location>
</feature>
<organism evidence="3 4">
    <name type="scientific">Streptomyces zinciresistens K42</name>
    <dbReference type="NCBI Taxonomy" id="700597"/>
    <lineage>
        <taxon>Bacteria</taxon>
        <taxon>Bacillati</taxon>
        <taxon>Actinomycetota</taxon>
        <taxon>Actinomycetes</taxon>
        <taxon>Kitasatosporales</taxon>
        <taxon>Streptomycetaceae</taxon>
        <taxon>Streptomyces</taxon>
    </lineage>
</organism>
<dbReference type="EMBL" id="AGBF01000442">
    <property type="protein sequence ID" value="EGX54472.1"/>
    <property type="molecule type" value="Genomic_DNA"/>
</dbReference>
<feature type="region of interest" description="Disordered" evidence="1">
    <location>
        <begin position="440"/>
        <end position="475"/>
    </location>
</feature>
<dbReference type="InterPro" id="IPR023213">
    <property type="entry name" value="CAT-like_dom_sf"/>
</dbReference>
<keyword evidence="4" id="KW-1185">Reference proteome</keyword>
<dbReference type="GO" id="GO:0047527">
    <property type="term" value="F:2,3-dihydroxybenzoate-serine ligase activity"/>
    <property type="evidence" value="ECO:0007669"/>
    <property type="project" value="TreeGrafter"/>
</dbReference>
<evidence type="ECO:0000259" key="2">
    <source>
        <dbReference type="Pfam" id="PF00668"/>
    </source>
</evidence>
<dbReference type="Gene3D" id="3.30.559.30">
    <property type="entry name" value="Nonribosomal peptide synthetase, condensation domain"/>
    <property type="match status" value="1"/>
</dbReference>
<dbReference type="CDD" id="cd19531">
    <property type="entry name" value="LCL_NRPS-like"/>
    <property type="match status" value="1"/>
</dbReference>
<gene>
    <name evidence="3" type="ORF">SZN_37788</name>
</gene>
<dbReference type="Pfam" id="PF00668">
    <property type="entry name" value="Condensation"/>
    <property type="match status" value="1"/>
</dbReference>
<dbReference type="GO" id="GO:0005829">
    <property type="term" value="C:cytosol"/>
    <property type="evidence" value="ECO:0007669"/>
    <property type="project" value="TreeGrafter"/>
</dbReference>
<feature type="compositionally biased region" description="Basic residues" evidence="1">
    <location>
        <begin position="452"/>
        <end position="464"/>
    </location>
</feature>
<feature type="non-terminal residue" evidence="3">
    <location>
        <position position="475"/>
    </location>
</feature>
<dbReference type="RefSeq" id="WP_007506514.1">
    <property type="nucleotide sequence ID" value="NZ_AGBF01000442.1"/>
</dbReference>
<dbReference type="GO" id="GO:0009366">
    <property type="term" value="C:enterobactin synthetase complex"/>
    <property type="evidence" value="ECO:0007669"/>
    <property type="project" value="TreeGrafter"/>
</dbReference>
<reference evidence="3 4" key="1">
    <citation type="submission" date="2011-08" db="EMBL/GenBank/DDBJ databases">
        <authorList>
            <person name="Lin Y."/>
            <person name="Hao X."/>
            <person name="Johnstone L."/>
            <person name="Miller S.J."/>
            <person name="Wei G."/>
            <person name="Rensing C."/>
        </authorList>
    </citation>
    <scope>NUCLEOTIDE SEQUENCE [LARGE SCALE GENOMIC DNA]</scope>
    <source>
        <strain evidence="3 4">K42</strain>
    </source>
</reference>
<feature type="region of interest" description="Disordered" evidence="1">
    <location>
        <begin position="1"/>
        <end position="22"/>
    </location>
</feature>
<dbReference type="GO" id="GO:0009239">
    <property type="term" value="P:enterobactin biosynthetic process"/>
    <property type="evidence" value="ECO:0007669"/>
    <property type="project" value="TreeGrafter"/>
</dbReference>
<accession>G2GPU3</accession>